<evidence type="ECO:0000259" key="4">
    <source>
        <dbReference type="PROSITE" id="PS50507"/>
    </source>
</evidence>
<evidence type="ECO:0000256" key="3">
    <source>
        <dbReference type="ARBA" id="ARBA00022953"/>
    </source>
</evidence>
<dbReference type="InterPro" id="IPR007094">
    <property type="entry name" value="RNA-dir_pol_PSvirus"/>
</dbReference>
<dbReference type="OrthoDB" id="3959at10239"/>
<dbReference type="KEGG" id="vg:20098121"/>
<keyword evidence="2" id="KW-0548">Nucleotidyltransferase</keyword>
<reference evidence="5 6" key="1">
    <citation type="journal article" date="2015" name="Arch. Virol.">
        <title>The complete genome sequence of a novel mycovirus from Alternaria longipes strain HN28.</title>
        <authorList>
            <person name="Lin Y."/>
            <person name="Zhang H."/>
            <person name="Zhao C."/>
            <person name="Liu S."/>
            <person name="Guo L."/>
        </authorList>
    </citation>
    <scope>NUCLEOTIDE SEQUENCE [LARGE SCALE GENOMIC DNA]</scope>
    <source>
        <strain evidence="5 6">HN28</strain>
    </source>
</reference>
<dbReference type="Pfam" id="PF00680">
    <property type="entry name" value="RdRP_1"/>
    <property type="match status" value="1"/>
</dbReference>
<dbReference type="InterPro" id="IPR043502">
    <property type="entry name" value="DNA/RNA_pol_sf"/>
</dbReference>
<dbReference type="GeneID" id="20098121"/>
<organism evidence="5 6">
    <name type="scientific">Alternaria longipes dsRNA virus 1</name>
    <dbReference type="NCBI Taxonomy" id="1532031"/>
    <lineage>
        <taxon>Viruses</taxon>
        <taxon>Riboviria</taxon>
        <taxon>dsRNA viruses</taxon>
    </lineage>
</organism>
<keyword evidence="6" id="KW-1185">Reference proteome</keyword>
<protein>
    <submittedName>
        <fullName evidence="5">RNA-dependent RNA polymerase</fullName>
    </submittedName>
</protein>
<evidence type="ECO:0000313" key="6">
    <source>
        <dbReference type="Proteomes" id="UP000243831"/>
    </source>
</evidence>
<evidence type="ECO:0000256" key="2">
    <source>
        <dbReference type="ARBA" id="ARBA00022695"/>
    </source>
</evidence>
<dbReference type="EMBL" id="KJ817371">
    <property type="protein sequence ID" value="AIJ01443.1"/>
    <property type="molecule type" value="Genomic_RNA"/>
</dbReference>
<evidence type="ECO:0000313" key="5">
    <source>
        <dbReference type="EMBL" id="AIJ01443.1"/>
    </source>
</evidence>
<dbReference type="GO" id="GO:0003968">
    <property type="term" value="F:RNA-directed RNA polymerase activity"/>
    <property type="evidence" value="ECO:0007669"/>
    <property type="project" value="UniProtKB-KW"/>
</dbReference>
<dbReference type="PROSITE" id="PS50507">
    <property type="entry name" value="RDRP_SSRNA_POS"/>
    <property type="match status" value="1"/>
</dbReference>
<keyword evidence="1" id="KW-0808">Transferase</keyword>
<sequence>MAENPSTTSDAAGKRRPPTEWKMFLENRSHRPVPGVKYMGSSSHLRYKYVQPETNTSSFFCKFLDQSTVVGGEIDPPSADVVMSEFVPPAEEDLWKHVEGFGQNQNRGGGPSQASVSDILNELRRLEGARPIIDDWFEASALPKIRVPAHTSPGIRWKKLGYKTKRDALMPAIIEATRIIGKLKETGHEYDVPPAGVAGRGKRVALDRPDDPDRKEGRLIVMPDLVRHLLGAMAAAPYMSMQRSLDKSRGGVMLGMGPFQESYQDIAGWAAGAKRYVFIDFKKFDQRIPRRVLRAVMKHISHSYSNGPGTGAYWASEFRHLVETEIAMPNGSVYKKFMGVASGDPWTSLADSYANWVMLSMACKALGLRAKIWTFGDDSVLAIDEGDTRGDLLGRISEWVSKEFGMVVSKEKSYMATDLVTIDEDPQEGLSGSFLSMYFLATPMGVRPTRPLQHFYELFLKPERNGGTVEWEVARTSMAYLVFYYNWKVRYILHEYWDWLHERYKIPELRGTLDDLRLLRELDIPWAHFKLSWLSHLPPAGEVELLYKYGHTCFYPPVLWDKLYSRNSELPGGNSFADW</sequence>
<dbReference type="Proteomes" id="UP000243831">
    <property type="component" value="Segment"/>
</dbReference>
<dbReference type="RefSeq" id="YP_009052469.1">
    <property type="nucleotide sequence ID" value="NC_024703.1"/>
</dbReference>
<name>A0A076L0Y3_9VIRU</name>
<feature type="domain" description="RdRp catalytic" evidence="4">
    <location>
        <begin position="274"/>
        <end position="391"/>
    </location>
</feature>
<dbReference type="InterPro" id="IPR001205">
    <property type="entry name" value="RNA-dir_pol_C"/>
</dbReference>
<dbReference type="GO" id="GO:0039694">
    <property type="term" value="P:viral RNA genome replication"/>
    <property type="evidence" value="ECO:0007669"/>
    <property type="project" value="InterPro"/>
</dbReference>
<dbReference type="SUPFAM" id="SSF56672">
    <property type="entry name" value="DNA/RNA polymerases"/>
    <property type="match status" value="1"/>
</dbReference>
<accession>A0A076L0Y3</accession>
<keyword evidence="5" id="KW-0696">RNA-directed RNA polymerase</keyword>
<dbReference type="GO" id="GO:0003723">
    <property type="term" value="F:RNA binding"/>
    <property type="evidence" value="ECO:0007669"/>
    <property type="project" value="InterPro"/>
</dbReference>
<keyword evidence="3" id="KW-0693">Viral RNA replication</keyword>
<dbReference type="GO" id="GO:0006351">
    <property type="term" value="P:DNA-templated transcription"/>
    <property type="evidence" value="ECO:0007669"/>
    <property type="project" value="InterPro"/>
</dbReference>
<evidence type="ECO:0000256" key="1">
    <source>
        <dbReference type="ARBA" id="ARBA00022679"/>
    </source>
</evidence>
<proteinExistence type="predicted"/>